<dbReference type="PANTHER" id="PTHR43540">
    <property type="entry name" value="PEROXYUREIDOACRYLATE/UREIDOACRYLATE AMIDOHYDROLASE-RELATED"/>
    <property type="match status" value="1"/>
</dbReference>
<dbReference type="Gene3D" id="3.40.50.850">
    <property type="entry name" value="Isochorismatase-like"/>
    <property type="match status" value="1"/>
</dbReference>
<dbReference type="InterPro" id="IPR036380">
    <property type="entry name" value="Isochorismatase-like_sf"/>
</dbReference>
<organism evidence="3 4">
    <name type="scientific">Nocardia vinacea</name>
    <dbReference type="NCBI Taxonomy" id="96468"/>
    <lineage>
        <taxon>Bacteria</taxon>
        <taxon>Bacillati</taxon>
        <taxon>Actinomycetota</taxon>
        <taxon>Actinomycetes</taxon>
        <taxon>Mycobacteriales</taxon>
        <taxon>Nocardiaceae</taxon>
        <taxon>Nocardia</taxon>
    </lineage>
</organism>
<dbReference type="RefSeq" id="WP_327100504.1">
    <property type="nucleotide sequence ID" value="NZ_CP109149.1"/>
</dbReference>
<accession>A0ABZ1Z012</accession>
<reference evidence="3" key="1">
    <citation type="submission" date="2022-10" db="EMBL/GenBank/DDBJ databases">
        <title>The complete genomes of actinobacterial strains from the NBC collection.</title>
        <authorList>
            <person name="Joergensen T.S."/>
            <person name="Alvarez Arevalo M."/>
            <person name="Sterndorff E.B."/>
            <person name="Faurdal D."/>
            <person name="Vuksanovic O."/>
            <person name="Mourched A.-S."/>
            <person name="Charusanti P."/>
            <person name="Shaw S."/>
            <person name="Blin K."/>
            <person name="Weber T."/>
        </authorList>
    </citation>
    <scope>NUCLEOTIDE SEQUENCE</scope>
    <source>
        <strain evidence="3">NBC_01482</strain>
    </source>
</reference>
<evidence type="ECO:0000259" key="2">
    <source>
        <dbReference type="Pfam" id="PF00857"/>
    </source>
</evidence>
<protein>
    <submittedName>
        <fullName evidence="3">Cysteine hydrolase</fullName>
    </submittedName>
</protein>
<dbReference type="SUPFAM" id="SSF52499">
    <property type="entry name" value="Isochorismatase-like hydrolases"/>
    <property type="match status" value="1"/>
</dbReference>
<evidence type="ECO:0000256" key="1">
    <source>
        <dbReference type="ARBA" id="ARBA00022801"/>
    </source>
</evidence>
<dbReference type="GO" id="GO:0016787">
    <property type="term" value="F:hydrolase activity"/>
    <property type="evidence" value="ECO:0007669"/>
    <property type="project" value="UniProtKB-KW"/>
</dbReference>
<evidence type="ECO:0000313" key="3">
    <source>
        <dbReference type="EMBL" id="WUV47435.1"/>
    </source>
</evidence>
<sequence>MPLTEIDANTALVVVDLQDAVVALPTAHSAKSIVEQSIRLADAFRKRDLPVVIVTAAGVAPGRTEASRGGGAGRQSDSSAASSAAEAVALLSELGPRPGDHTVIKRVWGAFHDPALAAWLREHDVTQVVVTGIATSMGVESTARGAHEYGFNVTIATDAVTDLDQEDHDYVLRRVFPKIAETGTTDEILALLDRTPISA</sequence>
<dbReference type="Proteomes" id="UP001432062">
    <property type="component" value="Chromosome"/>
</dbReference>
<dbReference type="InterPro" id="IPR050272">
    <property type="entry name" value="Isochorismatase-like_hydrls"/>
</dbReference>
<dbReference type="EMBL" id="CP109441">
    <property type="protein sequence ID" value="WUV47435.1"/>
    <property type="molecule type" value="Genomic_DNA"/>
</dbReference>
<name>A0ABZ1Z012_9NOCA</name>
<dbReference type="PANTHER" id="PTHR43540:SF7">
    <property type="entry name" value="ISOCHORISMATASE FAMILY PROTEIN YECD"/>
    <property type="match status" value="1"/>
</dbReference>
<proteinExistence type="predicted"/>
<keyword evidence="1 3" id="KW-0378">Hydrolase</keyword>
<evidence type="ECO:0000313" key="4">
    <source>
        <dbReference type="Proteomes" id="UP001432062"/>
    </source>
</evidence>
<feature type="domain" description="Isochorismatase-like" evidence="2">
    <location>
        <begin position="10"/>
        <end position="187"/>
    </location>
</feature>
<dbReference type="InterPro" id="IPR000868">
    <property type="entry name" value="Isochorismatase-like_dom"/>
</dbReference>
<dbReference type="CDD" id="cd00431">
    <property type="entry name" value="cysteine_hydrolases"/>
    <property type="match status" value="1"/>
</dbReference>
<dbReference type="Pfam" id="PF00857">
    <property type="entry name" value="Isochorismatase"/>
    <property type="match status" value="1"/>
</dbReference>
<keyword evidence="4" id="KW-1185">Reference proteome</keyword>
<gene>
    <name evidence="3" type="ORF">OG563_04120</name>
</gene>